<dbReference type="InterPro" id="IPR008271">
    <property type="entry name" value="Ser/Thr_kinase_AS"/>
</dbReference>
<feature type="domain" description="Protein kinase" evidence="16">
    <location>
        <begin position="14"/>
        <end position="272"/>
    </location>
</feature>
<evidence type="ECO:0000256" key="11">
    <source>
        <dbReference type="ARBA" id="ARBA00047430"/>
    </source>
</evidence>
<gene>
    <name evidence="17" type="primary">camk2g2</name>
</gene>
<keyword evidence="7 17" id="KW-0418">Kinase</keyword>
<evidence type="ECO:0000256" key="12">
    <source>
        <dbReference type="ARBA" id="ARBA00056581"/>
    </source>
</evidence>
<evidence type="ECO:0000256" key="10">
    <source>
        <dbReference type="ARBA" id="ARBA00047307"/>
    </source>
</evidence>
<comment type="function">
    <text evidence="12">CaM-kinase II (CAMK2) is a prominent kinase in the central nervous system.</text>
</comment>
<evidence type="ECO:0000313" key="17">
    <source>
        <dbReference type="RefSeq" id="XP_042592711.1"/>
    </source>
</evidence>
<accession>A0A9Q9X000</accession>
<dbReference type="GO" id="GO:0005524">
    <property type="term" value="F:ATP binding"/>
    <property type="evidence" value="ECO:0007669"/>
    <property type="project" value="UniProtKB-UniRule"/>
</dbReference>
<feature type="compositionally biased region" description="Low complexity" evidence="15">
    <location>
        <begin position="332"/>
        <end position="351"/>
    </location>
</feature>
<dbReference type="CTD" id="793359"/>
<dbReference type="FunFam" id="3.30.200.20:FF:000002">
    <property type="entry name" value="Calcium/calmodulin-dependent protein kinase type II subunit delta isoform 2"/>
    <property type="match status" value="1"/>
</dbReference>
<organism evidence="17">
    <name type="scientific">Cyprinus carpio</name>
    <name type="common">Common carp</name>
    <dbReference type="NCBI Taxonomy" id="7962"/>
    <lineage>
        <taxon>Eukaryota</taxon>
        <taxon>Metazoa</taxon>
        <taxon>Chordata</taxon>
        <taxon>Craniata</taxon>
        <taxon>Vertebrata</taxon>
        <taxon>Euteleostomi</taxon>
        <taxon>Actinopterygii</taxon>
        <taxon>Neopterygii</taxon>
        <taxon>Teleostei</taxon>
        <taxon>Ostariophysi</taxon>
        <taxon>Cypriniformes</taxon>
        <taxon>Cyprinidae</taxon>
        <taxon>Cyprininae</taxon>
        <taxon>Cyprinus</taxon>
    </lineage>
</organism>
<evidence type="ECO:0000256" key="3">
    <source>
        <dbReference type="ARBA" id="ARBA00022527"/>
    </source>
</evidence>
<dbReference type="AlphaFoldDB" id="A0A9Q9X000"/>
<dbReference type="InterPro" id="IPR013543">
    <property type="entry name" value="Ca/CaM-dep_prot_kinase-assoc"/>
</dbReference>
<feature type="compositionally biased region" description="Polar residues" evidence="15">
    <location>
        <begin position="393"/>
        <end position="403"/>
    </location>
</feature>
<evidence type="ECO:0000256" key="13">
    <source>
        <dbReference type="ARBA" id="ARBA00064333"/>
    </source>
</evidence>
<dbReference type="GO" id="GO:0004683">
    <property type="term" value="F:calcium/calmodulin-dependent protein kinase activity"/>
    <property type="evidence" value="ECO:0007669"/>
    <property type="project" value="UniProtKB-EC"/>
</dbReference>
<keyword evidence="8 14" id="KW-0067">ATP-binding</keyword>
<sequence length="557" mass="62177">MATIVTSTRFTDENQLYEELGKGAFSVVRRCVKKSTGQEYAAKIINTKKLSARDHQKLEREARICRLLKHPNIVRLHDSIAEEGFHYLVFDLVTGGELFEDIVAREYYSEADASHCINQILESVSHIHQHDIVHRDLKPENLLLASKMKGAAVKLADFGLAIEVQGDQQAWFGFAGTPGYLSPEVLRKDPYGKPVDIWACGVILYILLVGYPPFWDEDQHKLYQQIKAGAYDFPSPEWDTVTAEAKNLINQMLTINPAKRITAEQALKHPWVCQRSTVASMMHRQETVECLRKFNARRKLKGAILTTMLVSRNFSACKSLLNKKSDGVKPQTNNNKNSVVSSSTKDSSISSTAPMEPQTTVVHNPADGIKGSTESCNTTEEEDMKGRKVSVGGASNDSAVVSQCSASEEPAPQPEASPPCPPSTRKQEIIKITEQLIEAINNGDFEAYTRICDPGLTSFEPEALGNLVEGMDFHKFYFENLLSKNSKPVHTTILNPHVHLIGEDAACIAYIRLTQYMDSQGRPRSSQSEETRVWHRREAKWLNIHFHCSGAPAAPLQ</sequence>
<dbReference type="SMART" id="SM00220">
    <property type="entry name" value="S_TKc"/>
    <property type="match status" value="1"/>
</dbReference>
<dbReference type="PROSITE" id="PS50011">
    <property type="entry name" value="PROTEIN_KINASE_DOM"/>
    <property type="match status" value="1"/>
</dbReference>
<evidence type="ECO:0000256" key="15">
    <source>
        <dbReference type="SAM" id="MobiDB-lite"/>
    </source>
</evidence>
<keyword evidence="3" id="KW-0723">Serine/threonine-protein kinase</keyword>
<keyword evidence="6 14" id="KW-0547">Nucleotide-binding</keyword>
<name>A0A9Q9X000_CYPCA</name>
<dbReference type="GO" id="GO:0043226">
    <property type="term" value="C:organelle"/>
    <property type="evidence" value="ECO:0007669"/>
    <property type="project" value="UniProtKB-ARBA"/>
</dbReference>
<evidence type="ECO:0000256" key="1">
    <source>
        <dbReference type="ARBA" id="ARBA00005354"/>
    </source>
</evidence>
<dbReference type="PROSITE" id="PS00108">
    <property type="entry name" value="PROTEIN_KINASE_ST"/>
    <property type="match status" value="1"/>
</dbReference>
<feature type="region of interest" description="Disordered" evidence="15">
    <location>
        <begin position="324"/>
        <end position="425"/>
    </location>
</feature>
<comment type="subunit">
    <text evidence="13">CAMK2 is composed of four different chains: alpha, beta, gamma, and delta. The different isoforms assemble into homo- or heteromultimeric holoenzymes composed of 8 to 12 subunits.</text>
</comment>
<proteinExistence type="inferred from homology"/>
<evidence type="ECO:0000256" key="6">
    <source>
        <dbReference type="ARBA" id="ARBA00022741"/>
    </source>
</evidence>
<dbReference type="Pfam" id="PF08332">
    <property type="entry name" value="CaMKII_AD"/>
    <property type="match status" value="1"/>
</dbReference>
<keyword evidence="4" id="KW-0597">Phosphoprotein</keyword>
<comment type="catalytic activity">
    <reaction evidence="10">
        <text>L-threonyl-[protein] + ATP = O-phospho-L-threonyl-[protein] + ADP + H(+)</text>
        <dbReference type="Rhea" id="RHEA:46608"/>
        <dbReference type="Rhea" id="RHEA-COMP:11060"/>
        <dbReference type="Rhea" id="RHEA-COMP:11605"/>
        <dbReference type="ChEBI" id="CHEBI:15378"/>
        <dbReference type="ChEBI" id="CHEBI:30013"/>
        <dbReference type="ChEBI" id="CHEBI:30616"/>
        <dbReference type="ChEBI" id="CHEBI:61977"/>
        <dbReference type="ChEBI" id="CHEBI:456216"/>
        <dbReference type="EC" id="2.7.11.17"/>
    </reaction>
</comment>
<dbReference type="PROSITE" id="PS00107">
    <property type="entry name" value="PROTEIN_KINASE_ATP"/>
    <property type="match status" value="1"/>
</dbReference>
<feature type="binding site" evidence="14">
    <location>
        <position position="43"/>
    </location>
    <ligand>
        <name>ATP</name>
        <dbReference type="ChEBI" id="CHEBI:30616"/>
    </ligand>
</feature>
<dbReference type="Proteomes" id="UP001155660">
    <property type="component" value="Chromosome B13"/>
</dbReference>
<comment type="similarity">
    <text evidence="1">Belongs to the protein kinase superfamily. CAMK Ser/Thr protein kinase family. CaMK subfamily.</text>
</comment>
<dbReference type="InterPro" id="IPR000719">
    <property type="entry name" value="Prot_kinase_dom"/>
</dbReference>
<evidence type="ECO:0000256" key="7">
    <source>
        <dbReference type="ARBA" id="ARBA00022777"/>
    </source>
</evidence>
<dbReference type="RefSeq" id="XP_042592711.1">
    <property type="nucleotide sequence ID" value="XM_042736777.1"/>
</dbReference>
<reference evidence="17" key="1">
    <citation type="submission" date="2025-08" db="UniProtKB">
        <authorList>
            <consortium name="RefSeq"/>
        </authorList>
    </citation>
    <scope>IDENTIFICATION</scope>
    <source>
        <tissue evidence="17">Muscle</tissue>
    </source>
</reference>
<dbReference type="PANTHER" id="PTHR24347">
    <property type="entry name" value="SERINE/THREONINE-PROTEIN KINASE"/>
    <property type="match status" value="1"/>
</dbReference>
<protein>
    <recommendedName>
        <fullName evidence="2">calcium/calmodulin-dependent protein kinase</fullName>
        <ecNumber evidence="2">2.7.11.17</ecNumber>
    </recommendedName>
</protein>
<dbReference type="GO" id="GO:0005516">
    <property type="term" value="F:calmodulin binding"/>
    <property type="evidence" value="ECO:0007669"/>
    <property type="project" value="UniProtKB-KW"/>
</dbReference>
<evidence type="ECO:0000259" key="16">
    <source>
        <dbReference type="PROSITE" id="PS50011"/>
    </source>
</evidence>
<dbReference type="EC" id="2.7.11.17" evidence="2"/>
<dbReference type="Pfam" id="PF00069">
    <property type="entry name" value="Pkinase"/>
    <property type="match status" value="1"/>
</dbReference>
<keyword evidence="9" id="KW-0112">Calmodulin-binding</keyword>
<dbReference type="FunFam" id="3.10.450.50:FF:000001">
    <property type="entry name" value="calcium/calmodulin-dependent protein kinase type II subunit gamma isoform X1"/>
    <property type="match status" value="1"/>
</dbReference>
<dbReference type="InterPro" id="IPR017441">
    <property type="entry name" value="Protein_kinase_ATP_BS"/>
</dbReference>
<dbReference type="GeneID" id="109094845"/>
<evidence type="ECO:0000256" key="9">
    <source>
        <dbReference type="ARBA" id="ARBA00022860"/>
    </source>
</evidence>
<evidence type="ECO:0000256" key="14">
    <source>
        <dbReference type="PROSITE-ProRule" id="PRU10141"/>
    </source>
</evidence>
<comment type="catalytic activity">
    <reaction evidence="11">
        <text>L-seryl-[protein] + ATP = O-phospho-L-seryl-[protein] + ADP + H(+)</text>
        <dbReference type="Rhea" id="RHEA:17989"/>
        <dbReference type="Rhea" id="RHEA-COMP:9863"/>
        <dbReference type="Rhea" id="RHEA-COMP:11604"/>
        <dbReference type="ChEBI" id="CHEBI:15378"/>
        <dbReference type="ChEBI" id="CHEBI:29999"/>
        <dbReference type="ChEBI" id="CHEBI:30616"/>
        <dbReference type="ChEBI" id="CHEBI:83421"/>
        <dbReference type="ChEBI" id="CHEBI:456216"/>
        <dbReference type="EC" id="2.7.11.17"/>
    </reaction>
</comment>
<evidence type="ECO:0000256" key="8">
    <source>
        <dbReference type="ARBA" id="ARBA00022840"/>
    </source>
</evidence>
<dbReference type="FunFam" id="1.10.510.10:FF:000001">
    <property type="entry name" value="Calcium/calmodulin-dependent protein kinase type II subunit delta"/>
    <property type="match status" value="1"/>
</dbReference>
<keyword evidence="5" id="KW-0808">Transferase</keyword>
<evidence type="ECO:0000256" key="4">
    <source>
        <dbReference type="ARBA" id="ARBA00022553"/>
    </source>
</evidence>
<feature type="compositionally biased region" description="Pro residues" evidence="15">
    <location>
        <begin position="411"/>
        <end position="422"/>
    </location>
</feature>
<dbReference type="CDD" id="cd14086">
    <property type="entry name" value="STKc_CaMKII"/>
    <property type="match status" value="1"/>
</dbReference>
<evidence type="ECO:0000256" key="5">
    <source>
        <dbReference type="ARBA" id="ARBA00022679"/>
    </source>
</evidence>
<evidence type="ECO:0000256" key="2">
    <source>
        <dbReference type="ARBA" id="ARBA00012434"/>
    </source>
</evidence>